<organism evidence="3 4">
    <name type="scientific">Candidatus Fimisoma avicola</name>
    <dbReference type="NCBI Taxonomy" id="2840826"/>
    <lineage>
        <taxon>Bacteria</taxon>
        <taxon>Bacillati</taxon>
        <taxon>Bacillota</taxon>
        <taxon>Clostridia</taxon>
        <taxon>Eubacteriales</taxon>
        <taxon>Candidatus Fimisoma</taxon>
    </lineage>
</organism>
<feature type="transmembrane region" description="Helical" evidence="2">
    <location>
        <begin position="126"/>
        <end position="146"/>
    </location>
</feature>
<proteinExistence type="predicted"/>
<name>A0A9D1L8L8_9FIRM</name>
<evidence type="ECO:0000313" key="3">
    <source>
        <dbReference type="EMBL" id="HIU27951.1"/>
    </source>
</evidence>
<gene>
    <name evidence="3" type="ORF">IAD16_06200</name>
</gene>
<feature type="non-terminal residue" evidence="3">
    <location>
        <position position="1"/>
    </location>
</feature>
<sequence length="166" mass="19521">DSLMDITQGDYARFNSNTYLEVYEDIQSKAQKQYRDEVIAHEQTRQELLLANKEKKEDEQKIKELTQRVQLLEENQQNRQKKEFERKVNIWGWIITLFIAGIPYLFLIVGIEIAKTQFADISWKSVYGITGAFIATVIAGILYTKIKALCFRKVRQYLQSHVKINE</sequence>
<dbReference type="Proteomes" id="UP000824091">
    <property type="component" value="Unassembled WGS sequence"/>
</dbReference>
<keyword evidence="1" id="KW-0175">Coiled coil</keyword>
<dbReference type="EMBL" id="DVMO01000092">
    <property type="protein sequence ID" value="HIU27951.1"/>
    <property type="molecule type" value="Genomic_DNA"/>
</dbReference>
<feature type="transmembrane region" description="Helical" evidence="2">
    <location>
        <begin position="90"/>
        <end position="114"/>
    </location>
</feature>
<evidence type="ECO:0000313" key="4">
    <source>
        <dbReference type="Proteomes" id="UP000824091"/>
    </source>
</evidence>
<feature type="coiled-coil region" evidence="1">
    <location>
        <begin position="41"/>
        <end position="82"/>
    </location>
</feature>
<evidence type="ECO:0000256" key="1">
    <source>
        <dbReference type="SAM" id="Coils"/>
    </source>
</evidence>
<protein>
    <submittedName>
        <fullName evidence="3">Uncharacterized protein</fullName>
    </submittedName>
</protein>
<keyword evidence="2" id="KW-1133">Transmembrane helix</keyword>
<evidence type="ECO:0000256" key="2">
    <source>
        <dbReference type="SAM" id="Phobius"/>
    </source>
</evidence>
<comment type="caution">
    <text evidence="3">The sequence shown here is derived from an EMBL/GenBank/DDBJ whole genome shotgun (WGS) entry which is preliminary data.</text>
</comment>
<accession>A0A9D1L8L8</accession>
<reference evidence="3" key="1">
    <citation type="submission" date="2020-10" db="EMBL/GenBank/DDBJ databases">
        <authorList>
            <person name="Gilroy R."/>
        </authorList>
    </citation>
    <scope>NUCLEOTIDE SEQUENCE</scope>
    <source>
        <strain evidence="3">11300</strain>
    </source>
</reference>
<keyword evidence="2" id="KW-0472">Membrane</keyword>
<keyword evidence="2" id="KW-0812">Transmembrane</keyword>
<dbReference type="AlphaFoldDB" id="A0A9D1L8L8"/>
<reference evidence="3" key="2">
    <citation type="journal article" date="2021" name="PeerJ">
        <title>Extensive microbial diversity within the chicken gut microbiome revealed by metagenomics and culture.</title>
        <authorList>
            <person name="Gilroy R."/>
            <person name="Ravi A."/>
            <person name="Getino M."/>
            <person name="Pursley I."/>
            <person name="Horton D.L."/>
            <person name="Alikhan N.F."/>
            <person name="Baker D."/>
            <person name="Gharbi K."/>
            <person name="Hall N."/>
            <person name="Watson M."/>
            <person name="Adriaenssens E.M."/>
            <person name="Foster-Nyarko E."/>
            <person name="Jarju S."/>
            <person name="Secka A."/>
            <person name="Antonio M."/>
            <person name="Oren A."/>
            <person name="Chaudhuri R.R."/>
            <person name="La Ragione R."/>
            <person name="Hildebrand F."/>
            <person name="Pallen M.J."/>
        </authorList>
    </citation>
    <scope>NUCLEOTIDE SEQUENCE</scope>
    <source>
        <strain evidence="3">11300</strain>
    </source>
</reference>